<keyword evidence="5" id="KW-1185">Reference proteome</keyword>
<dbReference type="GO" id="GO:0003700">
    <property type="term" value="F:DNA-binding transcription factor activity"/>
    <property type="evidence" value="ECO:0007669"/>
    <property type="project" value="InterPro"/>
</dbReference>
<comment type="caution">
    <text evidence="4">The sequence shown here is derived from an EMBL/GenBank/DDBJ whole genome shotgun (WGS) entry which is preliminary data.</text>
</comment>
<evidence type="ECO:0000313" key="4">
    <source>
        <dbReference type="EMBL" id="PXX71121.1"/>
    </source>
</evidence>
<reference evidence="4 5" key="1">
    <citation type="submission" date="2018-05" db="EMBL/GenBank/DDBJ databases">
        <title>Genomic Encyclopedia of Type Strains, Phase IV (KMG-IV): sequencing the most valuable type-strain genomes for metagenomic binning, comparative biology and taxonomic classification.</title>
        <authorList>
            <person name="Goeker M."/>
        </authorList>
    </citation>
    <scope>NUCLEOTIDE SEQUENCE [LARGE SCALE GENOMIC DNA]</scope>
    <source>
        <strain evidence="4 5">DSM 44704</strain>
    </source>
</reference>
<dbReference type="InterPro" id="IPR018060">
    <property type="entry name" value="HTH_AraC"/>
</dbReference>
<evidence type="ECO:0000256" key="1">
    <source>
        <dbReference type="ARBA" id="ARBA00023015"/>
    </source>
</evidence>
<dbReference type="PROSITE" id="PS01124">
    <property type="entry name" value="HTH_ARAC_FAMILY_2"/>
    <property type="match status" value="1"/>
</dbReference>
<dbReference type="Gene3D" id="3.40.50.880">
    <property type="match status" value="1"/>
</dbReference>
<sequence length="340" mass="36430">MVDMAPNPTEPTRRRVGILVFDGVKMLDFVGPAEVFIEANQTVPGYEVILISPDGQAVQTSIGARIEVGAAAADAGRFDTVVIPGSELAPAKFVTPELITAARHLSWHTRRLASICSGAFVLAELGLFEGRRATTHWKYTADLARRYPTVAVDPDAIFVRDGNLYSSAGVAAGVDLALALVEEDYGADAARRVAQLLVVYMQRAGGQSQFSASLSGPVPRSPLVRKVVDLICADPAFPHTVQTLAAHAMVSVRHLTRLFRAELERSPAEYVAFIRFGVARDLLHAGHSVTEAAMAAGYGSSEALRRAFVARLGISPRKYQQRFRSTGSAAAFEPLTAAVS</sequence>
<feature type="domain" description="HTH araC/xylS-type" evidence="3">
    <location>
        <begin position="225"/>
        <end position="322"/>
    </location>
</feature>
<dbReference type="Pfam" id="PF12833">
    <property type="entry name" value="HTH_18"/>
    <property type="match status" value="1"/>
</dbReference>
<dbReference type="Gene3D" id="1.10.10.60">
    <property type="entry name" value="Homeodomain-like"/>
    <property type="match status" value="1"/>
</dbReference>
<name>A0A318K997_9NOCA</name>
<dbReference type="EMBL" id="QJKF01000001">
    <property type="protein sequence ID" value="PXX71121.1"/>
    <property type="molecule type" value="Genomic_DNA"/>
</dbReference>
<accession>A0A318K997</accession>
<evidence type="ECO:0000259" key="3">
    <source>
        <dbReference type="PROSITE" id="PS01124"/>
    </source>
</evidence>
<dbReference type="SUPFAM" id="SSF52317">
    <property type="entry name" value="Class I glutamine amidotransferase-like"/>
    <property type="match status" value="1"/>
</dbReference>
<dbReference type="InterPro" id="IPR052158">
    <property type="entry name" value="INH-QAR"/>
</dbReference>
<keyword evidence="1" id="KW-0805">Transcription regulation</keyword>
<dbReference type="CDD" id="cd03137">
    <property type="entry name" value="GATase1_AraC_1"/>
    <property type="match status" value="1"/>
</dbReference>
<evidence type="ECO:0000256" key="2">
    <source>
        <dbReference type="ARBA" id="ARBA00023163"/>
    </source>
</evidence>
<dbReference type="InterPro" id="IPR002818">
    <property type="entry name" value="DJ-1/PfpI"/>
</dbReference>
<dbReference type="PANTHER" id="PTHR43130">
    <property type="entry name" value="ARAC-FAMILY TRANSCRIPTIONAL REGULATOR"/>
    <property type="match status" value="1"/>
</dbReference>
<dbReference type="InterPro" id="IPR029062">
    <property type="entry name" value="Class_I_gatase-like"/>
</dbReference>
<protein>
    <submittedName>
        <fullName evidence="4">Transcriptional regulator GlxA family with amidase domain</fullName>
    </submittedName>
</protein>
<dbReference type="GO" id="GO:0043565">
    <property type="term" value="F:sequence-specific DNA binding"/>
    <property type="evidence" value="ECO:0007669"/>
    <property type="project" value="InterPro"/>
</dbReference>
<gene>
    <name evidence="4" type="ORF">DFR70_101542</name>
</gene>
<dbReference type="Pfam" id="PF01965">
    <property type="entry name" value="DJ-1_PfpI"/>
    <property type="match status" value="1"/>
</dbReference>
<dbReference type="PANTHER" id="PTHR43130:SF3">
    <property type="entry name" value="HTH-TYPE TRANSCRIPTIONAL REGULATOR RV1931C"/>
    <property type="match status" value="1"/>
</dbReference>
<keyword evidence="2" id="KW-0804">Transcription</keyword>
<proteinExistence type="predicted"/>
<dbReference type="AlphaFoldDB" id="A0A318K997"/>
<evidence type="ECO:0000313" key="5">
    <source>
        <dbReference type="Proteomes" id="UP000247569"/>
    </source>
</evidence>
<dbReference type="SMART" id="SM00342">
    <property type="entry name" value="HTH_ARAC"/>
    <property type="match status" value="1"/>
</dbReference>
<dbReference type="SUPFAM" id="SSF46689">
    <property type="entry name" value="Homeodomain-like"/>
    <property type="match status" value="2"/>
</dbReference>
<dbReference type="InterPro" id="IPR009057">
    <property type="entry name" value="Homeodomain-like_sf"/>
</dbReference>
<organism evidence="4 5">
    <name type="scientific">Nocardia tenerifensis</name>
    <dbReference type="NCBI Taxonomy" id="228006"/>
    <lineage>
        <taxon>Bacteria</taxon>
        <taxon>Bacillati</taxon>
        <taxon>Actinomycetota</taxon>
        <taxon>Actinomycetes</taxon>
        <taxon>Mycobacteriales</taxon>
        <taxon>Nocardiaceae</taxon>
        <taxon>Nocardia</taxon>
    </lineage>
</organism>
<dbReference type="Proteomes" id="UP000247569">
    <property type="component" value="Unassembled WGS sequence"/>
</dbReference>